<dbReference type="Pfam" id="PF04542">
    <property type="entry name" value="Sigma70_r2"/>
    <property type="match status" value="1"/>
</dbReference>
<dbReference type="InterPro" id="IPR013249">
    <property type="entry name" value="RNA_pol_sigma70_r4_t2"/>
</dbReference>
<dbReference type="SUPFAM" id="SSF88946">
    <property type="entry name" value="Sigma2 domain of RNA polymerase sigma factors"/>
    <property type="match status" value="1"/>
</dbReference>
<accession>A0ABU1LJ54</accession>
<evidence type="ECO:0000313" key="8">
    <source>
        <dbReference type="Proteomes" id="UP001264340"/>
    </source>
</evidence>
<dbReference type="InterPro" id="IPR014284">
    <property type="entry name" value="RNA_pol_sigma-70_dom"/>
</dbReference>
<feature type="domain" description="RNA polymerase sigma-70 region 2" evidence="5">
    <location>
        <begin position="33"/>
        <end position="101"/>
    </location>
</feature>
<keyword evidence="2" id="KW-0805">Transcription regulation</keyword>
<evidence type="ECO:0000313" key="7">
    <source>
        <dbReference type="EMBL" id="MDR6406751.1"/>
    </source>
</evidence>
<evidence type="ECO:0000256" key="4">
    <source>
        <dbReference type="ARBA" id="ARBA00023163"/>
    </source>
</evidence>
<proteinExistence type="inferred from homology"/>
<dbReference type="EMBL" id="JAVDRP010000001">
    <property type="protein sequence ID" value="MDR6406751.1"/>
    <property type="molecule type" value="Genomic_DNA"/>
</dbReference>
<dbReference type="InterPro" id="IPR013324">
    <property type="entry name" value="RNA_pol_sigma_r3/r4-like"/>
</dbReference>
<dbReference type="Gene3D" id="1.10.10.10">
    <property type="entry name" value="Winged helix-like DNA-binding domain superfamily/Winged helix DNA-binding domain"/>
    <property type="match status" value="1"/>
</dbReference>
<keyword evidence="3" id="KW-0731">Sigma factor</keyword>
<evidence type="ECO:0000256" key="1">
    <source>
        <dbReference type="ARBA" id="ARBA00010641"/>
    </source>
</evidence>
<dbReference type="Proteomes" id="UP001264340">
    <property type="component" value="Unassembled WGS sequence"/>
</dbReference>
<comment type="similarity">
    <text evidence="1">Belongs to the sigma-70 factor family. ECF subfamily.</text>
</comment>
<dbReference type="CDD" id="cd06171">
    <property type="entry name" value="Sigma70_r4"/>
    <property type="match status" value="1"/>
</dbReference>
<reference evidence="7 8" key="1">
    <citation type="submission" date="2023-07" db="EMBL/GenBank/DDBJ databases">
        <title>Sorghum-associated microbial communities from plants grown in Nebraska, USA.</title>
        <authorList>
            <person name="Schachtman D."/>
        </authorList>
    </citation>
    <scope>NUCLEOTIDE SEQUENCE [LARGE SCALE GENOMIC DNA]</scope>
    <source>
        <strain evidence="7 8">DS1316</strain>
    </source>
</reference>
<dbReference type="Pfam" id="PF08281">
    <property type="entry name" value="Sigma70_r4_2"/>
    <property type="match status" value="1"/>
</dbReference>
<organism evidence="7 8">
    <name type="scientific">Paraburkholderia terricola</name>
    <dbReference type="NCBI Taxonomy" id="169427"/>
    <lineage>
        <taxon>Bacteria</taxon>
        <taxon>Pseudomonadati</taxon>
        <taxon>Pseudomonadota</taxon>
        <taxon>Betaproteobacteria</taxon>
        <taxon>Burkholderiales</taxon>
        <taxon>Burkholderiaceae</taxon>
        <taxon>Paraburkholderia</taxon>
    </lineage>
</organism>
<dbReference type="PANTHER" id="PTHR43133:SF51">
    <property type="entry name" value="RNA POLYMERASE SIGMA FACTOR"/>
    <property type="match status" value="1"/>
</dbReference>
<keyword evidence="4" id="KW-0804">Transcription</keyword>
<sequence length="237" mass="26749">MTNPAARTANQADDDPSIARRIAAGDRSAFELMMRRYNRRLFRLAHAVLPCDADAEDALQDAYLSAYRAIGQFRGDATLFTWLSRLVLNECFGRVRRHARRQNIIPLVDMNPDTDTDTEADAMAEHDHDPSYHAAARAEVRVLLERKLDRLPAAFRIVFMLRSVEEMSVEETASCLDISEATVRSRHFRARSMLRESLARDLDLAERDLFEFGGGHCDRLVAAVLARLESGENGENG</sequence>
<dbReference type="SUPFAM" id="SSF88659">
    <property type="entry name" value="Sigma3 and sigma4 domains of RNA polymerase sigma factors"/>
    <property type="match status" value="1"/>
</dbReference>
<comment type="caution">
    <text evidence="7">The sequence shown here is derived from an EMBL/GenBank/DDBJ whole genome shotgun (WGS) entry which is preliminary data.</text>
</comment>
<dbReference type="InterPro" id="IPR007627">
    <property type="entry name" value="RNA_pol_sigma70_r2"/>
</dbReference>
<evidence type="ECO:0000256" key="2">
    <source>
        <dbReference type="ARBA" id="ARBA00023015"/>
    </source>
</evidence>
<dbReference type="NCBIfam" id="NF008888">
    <property type="entry name" value="PRK11922.1"/>
    <property type="match status" value="1"/>
</dbReference>
<evidence type="ECO:0000256" key="3">
    <source>
        <dbReference type="ARBA" id="ARBA00023082"/>
    </source>
</evidence>
<name>A0ABU1LJ54_9BURK</name>
<keyword evidence="8" id="KW-1185">Reference proteome</keyword>
<gene>
    <name evidence="7" type="ORF">J2804_000139</name>
</gene>
<dbReference type="InterPro" id="IPR039425">
    <property type="entry name" value="RNA_pol_sigma-70-like"/>
</dbReference>
<dbReference type="PANTHER" id="PTHR43133">
    <property type="entry name" value="RNA POLYMERASE ECF-TYPE SIGMA FACTO"/>
    <property type="match status" value="1"/>
</dbReference>
<evidence type="ECO:0000259" key="6">
    <source>
        <dbReference type="Pfam" id="PF08281"/>
    </source>
</evidence>
<evidence type="ECO:0000259" key="5">
    <source>
        <dbReference type="Pfam" id="PF04542"/>
    </source>
</evidence>
<dbReference type="NCBIfam" id="TIGR02937">
    <property type="entry name" value="sigma70-ECF"/>
    <property type="match status" value="1"/>
</dbReference>
<dbReference type="Gene3D" id="1.10.1740.10">
    <property type="match status" value="1"/>
</dbReference>
<dbReference type="InterPro" id="IPR013325">
    <property type="entry name" value="RNA_pol_sigma_r2"/>
</dbReference>
<dbReference type="RefSeq" id="WP_310117721.1">
    <property type="nucleotide sequence ID" value="NZ_JAVDQV010000001.1"/>
</dbReference>
<dbReference type="InterPro" id="IPR036388">
    <property type="entry name" value="WH-like_DNA-bd_sf"/>
</dbReference>
<feature type="domain" description="RNA polymerase sigma factor 70 region 4 type 2" evidence="6">
    <location>
        <begin position="143"/>
        <end position="194"/>
    </location>
</feature>
<protein>
    <submittedName>
        <fullName evidence="7">RNA polymerase sigma-70 factor (ECF subfamily)</fullName>
    </submittedName>
</protein>